<evidence type="ECO:0000313" key="3">
    <source>
        <dbReference type="EMBL" id="RIX97565.1"/>
    </source>
</evidence>
<dbReference type="RefSeq" id="WP_119541562.1">
    <property type="nucleotide sequence ID" value="NZ_QYRN01000014.1"/>
</dbReference>
<evidence type="ECO:0000259" key="2">
    <source>
        <dbReference type="PROSITE" id="PS51707"/>
    </source>
</evidence>
<protein>
    <submittedName>
        <fullName evidence="3">CYTH domain-containing protein</fullName>
    </submittedName>
</protein>
<dbReference type="Proteomes" id="UP000265750">
    <property type="component" value="Unassembled WGS sequence"/>
</dbReference>
<name>A0A3A1WNX1_9HYPH</name>
<dbReference type="SUPFAM" id="SSF55154">
    <property type="entry name" value="CYTH-like phosphatases"/>
    <property type="match status" value="1"/>
</dbReference>
<dbReference type="InterPro" id="IPR033469">
    <property type="entry name" value="CYTH-like_dom_sf"/>
</dbReference>
<gene>
    <name evidence="3" type="ORF">D3218_18500</name>
</gene>
<organism evidence="3 4">
    <name type="scientific">Aureimonas flava</name>
    <dbReference type="NCBI Taxonomy" id="2320271"/>
    <lineage>
        <taxon>Bacteria</taxon>
        <taxon>Pseudomonadati</taxon>
        <taxon>Pseudomonadota</taxon>
        <taxon>Alphaproteobacteria</taxon>
        <taxon>Hyphomicrobiales</taxon>
        <taxon>Aurantimonadaceae</taxon>
        <taxon>Aureimonas</taxon>
    </lineage>
</organism>
<feature type="active site" description="Proton acceptor" evidence="1">
    <location>
        <position position="30"/>
    </location>
</feature>
<proteinExistence type="predicted"/>
<dbReference type="CDD" id="cd07891">
    <property type="entry name" value="CYTH-like_CthTTM-like_1"/>
    <property type="match status" value="1"/>
</dbReference>
<evidence type="ECO:0000313" key="4">
    <source>
        <dbReference type="Proteomes" id="UP000265750"/>
    </source>
</evidence>
<dbReference type="AlphaFoldDB" id="A0A3A1WNX1"/>
<reference evidence="4" key="1">
    <citation type="submission" date="2018-09" db="EMBL/GenBank/DDBJ databases">
        <authorList>
            <person name="Tuo L."/>
        </authorList>
    </citation>
    <scope>NUCLEOTIDE SEQUENCE [LARGE SCALE GENOMIC DNA]</scope>
    <source>
        <strain evidence="4">M2BS4Y-1</strain>
    </source>
</reference>
<dbReference type="PANTHER" id="PTHR40114">
    <property type="entry name" value="SLR0698 PROTEIN"/>
    <property type="match status" value="1"/>
</dbReference>
<evidence type="ECO:0000256" key="1">
    <source>
        <dbReference type="PIRSR" id="PIRSR016487-1"/>
    </source>
</evidence>
<dbReference type="PROSITE" id="PS51707">
    <property type="entry name" value="CYTH"/>
    <property type="match status" value="1"/>
</dbReference>
<feature type="domain" description="CYTH" evidence="2">
    <location>
        <begin position="2"/>
        <end position="147"/>
    </location>
</feature>
<accession>A0A3A1WNX1</accession>
<dbReference type="SMART" id="SM01118">
    <property type="entry name" value="CYTH"/>
    <property type="match status" value="1"/>
</dbReference>
<dbReference type="PANTHER" id="PTHR40114:SF1">
    <property type="entry name" value="SLR0698 PROTEIN"/>
    <property type="match status" value="1"/>
</dbReference>
<dbReference type="PIRSF" id="PIRSF016487">
    <property type="entry name" value="CYTH_UCP016487"/>
    <property type="match status" value="1"/>
</dbReference>
<dbReference type="OrthoDB" id="9805588at2"/>
<dbReference type="Gene3D" id="2.40.320.10">
    <property type="entry name" value="Hypothetical Protein Pfu-838710-001"/>
    <property type="match status" value="1"/>
</dbReference>
<keyword evidence="4" id="KW-1185">Reference proteome</keyword>
<dbReference type="InterPro" id="IPR012042">
    <property type="entry name" value="NeuTTM/CthTTM-like"/>
</dbReference>
<dbReference type="EMBL" id="QYRN01000014">
    <property type="protein sequence ID" value="RIX97565.1"/>
    <property type="molecule type" value="Genomic_DNA"/>
</dbReference>
<dbReference type="InterPro" id="IPR023577">
    <property type="entry name" value="CYTH_domain"/>
</dbReference>
<sequence>MATEIERKFLLRGDGWRGLADGGTAIRQFYLAVREGLTLRVRLREGRPAMITVKTGAGSARGEYEYPIPPADAAELEAARIGLVVEKRRHLVPLGGLTVEIDVFGGALAPLVVAEIELPSPDHPLVLPDWIGTEVTADRRYANAALALKGRPDAREAD</sequence>
<dbReference type="Pfam" id="PF01928">
    <property type="entry name" value="CYTH"/>
    <property type="match status" value="1"/>
</dbReference>
<comment type="caution">
    <text evidence="3">The sequence shown here is derived from an EMBL/GenBank/DDBJ whole genome shotgun (WGS) entry which is preliminary data.</text>
</comment>